<gene>
    <name evidence="1" type="ORF">J2X15_002615</name>
</gene>
<evidence type="ECO:0000313" key="1">
    <source>
        <dbReference type="EMBL" id="MDR7307328.1"/>
    </source>
</evidence>
<proteinExistence type="predicted"/>
<sequence length="154" mass="17458">MTGHAYSYRSDARVPRFADDKPLIVFDGHCVLCSGWANFVIKHDRRRVYRLLAAQTPLGQALYAHYGLGGDDYQSNLLIASGQVFIKSEGSIRMAEGLGWPWRAVGVLRALPLPWRDALYSWVARNRIRWFGRQEVCYLPDPKDADRFVVGDGS</sequence>
<dbReference type="PANTHER" id="PTHR33639">
    <property type="entry name" value="THIOL-DISULFIDE OXIDOREDUCTASE DCC"/>
    <property type="match status" value="1"/>
</dbReference>
<reference evidence="1 2" key="1">
    <citation type="submission" date="2023-07" db="EMBL/GenBank/DDBJ databases">
        <title>Sorghum-associated microbial communities from plants grown in Nebraska, USA.</title>
        <authorList>
            <person name="Schachtman D."/>
        </authorList>
    </citation>
    <scope>NUCLEOTIDE SEQUENCE [LARGE SCALE GENOMIC DNA]</scope>
    <source>
        <strain evidence="1 2">BE308</strain>
    </source>
</reference>
<dbReference type="Pfam" id="PF04134">
    <property type="entry name" value="DCC1-like"/>
    <property type="match status" value="1"/>
</dbReference>
<name>A0ABU1ZPB0_9BURK</name>
<dbReference type="EMBL" id="JAVDXO010000005">
    <property type="protein sequence ID" value="MDR7307328.1"/>
    <property type="molecule type" value="Genomic_DNA"/>
</dbReference>
<organism evidence="1 2">
    <name type="scientific">Rhodoferax saidenbachensis</name>
    <dbReference type="NCBI Taxonomy" id="1484693"/>
    <lineage>
        <taxon>Bacteria</taxon>
        <taxon>Pseudomonadati</taxon>
        <taxon>Pseudomonadota</taxon>
        <taxon>Betaproteobacteria</taxon>
        <taxon>Burkholderiales</taxon>
        <taxon>Comamonadaceae</taxon>
        <taxon>Rhodoferax</taxon>
    </lineage>
</organism>
<dbReference type="RefSeq" id="WP_310343497.1">
    <property type="nucleotide sequence ID" value="NZ_JAVDXO010000005.1"/>
</dbReference>
<keyword evidence="2" id="KW-1185">Reference proteome</keyword>
<dbReference type="PANTHER" id="PTHR33639:SF2">
    <property type="entry name" value="DUF393 DOMAIN-CONTAINING PROTEIN"/>
    <property type="match status" value="1"/>
</dbReference>
<protein>
    <submittedName>
        <fullName evidence="1">DCC family thiol-disulfide oxidoreductase YuxK</fullName>
    </submittedName>
</protein>
<dbReference type="InterPro" id="IPR052927">
    <property type="entry name" value="DCC_oxidoreductase"/>
</dbReference>
<dbReference type="InterPro" id="IPR007263">
    <property type="entry name" value="DCC1-like"/>
</dbReference>
<dbReference type="Proteomes" id="UP001268089">
    <property type="component" value="Unassembled WGS sequence"/>
</dbReference>
<evidence type="ECO:0000313" key="2">
    <source>
        <dbReference type="Proteomes" id="UP001268089"/>
    </source>
</evidence>
<accession>A0ABU1ZPB0</accession>
<comment type="caution">
    <text evidence="1">The sequence shown here is derived from an EMBL/GenBank/DDBJ whole genome shotgun (WGS) entry which is preliminary data.</text>
</comment>